<evidence type="ECO:0000256" key="1">
    <source>
        <dbReference type="SAM" id="MobiDB-lite"/>
    </source>
</evidence>
<gene>
    <name evidence="4" type="ORF">SAMN05216466_104344</name>
</gene>
<dbReference type="OrthoDB" id="8940851at2"/>
<dbReference type="AlphaFoldDB" id="A0A1G7W0X0"/>
<dbReference type="Pfam" id="PF13590">
    <property type="entry name" value="DUF4136"/>
    <property type="match status" value="1"/>
</dbReference>
<evidence type="ECO:0000313" key="5">
    <source>
        <dbReference type="Proteomes" id="UP000199706"/>
    </source>
</evidence>
<reference evidence="4 5" key="1">
    <citation type="submission" date="2016-10" db="EMBL/GenBank/DDBJ databases">
        <authorList>
            <person name="de Groot N.N."/>
        </authorList>
    </citation>
    <scope>NUCLEOTIDE SEQUENCE [LARGE SCALE GENOMIC DNA]</scope>
    <source>
        <strain evidence="4 5">LMG 2247</strain>
    </source>
</reference>
<evidence type="ECO:0000259" key="3">
    <source>
        <dbReference type="Pfam" id="PF13590"/>
    </source>
</evidence>
<dbReference type="PROSITE" id="PS51257">
    <property type="entry name" value="PROKAR_LIPOPROTEIN"/>
    <property type="match status" value="1"/>
</dbReference>
<name>A0A1G7W0X0_9BURK</name>
<evidence type="ECO:0000313" key="4">
    <source>
        <dbReference type="EMBL" id="SDG65561.1"/>
    </source>
</evidence>
<protein>
    <recommendedName>
        <fullName evidence="3">DUF4136 domain-containing protein</fullName>
    </recommendedName>
</protein>
<dbReference type="EMBL" id="FNCJ01000004">
    <property type="protein sequence ID" value="SDG65561.1"/>
    <property type="molecule type" value="Genomic_DNA"/>
</dbReference>
<proteinExistence type="predicted"/>
<dbReference type="Gene3D" id="3.30.160.670">
    <property type="match status" value="1"/>
</dbReference>
<organism evidence="4 5">
    <name type="scientific">Paraburkholderia phenazinium</name>
    <dbReference type="NCBI Taxonomy" id="60549"/>
    <lineage>
        <taxon>Bacteria</taxon>
        <taxon>Pseudomonadati</taxon>
        <taxon>Pseudomonadota</taxon>
        <taxon>Betaproteobacteria</taxon>
        <taxon>Burkholderiales</taxon>
        <taxon>Burkholderiaceae</taxon>
        <taxon>Paraburkholderia</taxon>
    </lineage>
</organism>
<feature type="domain" description="DUF4136" evidence="3">
    <location>
        <begin position="32"/>
        <end position="189"/>
    </location>
</feature>
<feature type="region of interest" description="Disordered" evidence="1">
    <location>
        <begin position="208"/>
        <end position="229"/>
    </location>
</feature>
<dbReference type="Proteomes" id="UP000199706">
    <property type="component" value="Unassembled WGS sequence"/>
</dbReference>
<accession>A0A1G7W0X0</accession>
<sequence>MKSDRWTRRAMLMLVALAAVLSGCTTYVTTQVTAFSDWSGNDASRTYAFTRGAAQQNSLEQATYELLVANELATHAFRQVDPQQAHYLVGLSYGTKTDTVSVSQPAFYSSPWPGPYWGRPLDPWGPFGPFPPAYVTQAYPVFTHTLGIRITERTSGKEVYNVLARNAGDEQSLVRAMPYLARSALADFPLGNGAVRTVKMPVDKNAGVSNEAAGAPAPVLPASTPTAVQ</sequence>
<feature type="signal peptide" evidence="2">
    <location>
        <begin position="1"/>
        <end position="18"/>
    </location>
</feature>
<evidence type="ECO:0000256" key="2">
    <source>
        <dbReference type="SAM" id="SignalP"/>
    </source>
</evidence>
<keyword evidence="2" id="KW-0732">Signal</keyword>
<feature type="chain" id="PRO_5011735602" description="DUF4136 domain-containing protein" evidence="2">
    <location>
        <begin position="19"/>
        <end position="229"/>
    </location>
</feature>
<dbReference type="InterPro" id="IPR025411">
    <property type="entry name" value="DUF4136"/>
</dbReference>
<dbReference type="RefSeq" id="WP_090684608.1">
    <property type="nucleotide sequence ID" value="NZ_CADERL010000006.1"/>
</dbReference>